<dbReference type="Gene3D" id="3.40.50.12780">
    <property type="entry name" value="N-terminal domain of ligase-like"/>
    <property type="match status" value="1"/>
</dbReference>
<name>A0ABM9B3T1_9BACT</name>
<dbReference type="InterPro" id="IPR042099">
    <property type="entry name" value="ANL_N_sf"/>
</dbReference>
<dbReference type="SUPFAM" id="SSF56801">
    <property type="entry name" value="Acetyl-CoA synthetase-like"/>
    <property type="match status" value="1"/>
</dbReference>
<evidence type="ECO:0000313" key="1">
    <source>
        <dbReference type="EMBL" id="CAH1001877.1"/>
    </source>
</evidence>
<evidence type="ECO:0008006" key="3">
    <source>
        <dbReference type="Google" id="ProtNLM"/>
    </source>
</evidence>
<dbReference type="Proteomes" id="UP000837803">
    <property type="component" value="Unassembled WGS sequence"/>
</dbReference>
<evidence type="ECO:0000313" key="2">
    <source>
        <dbReference type="Proteomes" id="UP000837803"/>
    </source>
</evidence>
<comment type="caution">
    <text evidence="1">The sequence shown here is derived from an EMBL/GenBank/DDBJ whole genome shotgun (WGS) entry which is preliminary data.</text>
</comment>
<accession>A0ABM9B3T1</accession>
<gene>
    <name evidence="1" type="ORF">LEM8419_02785</name>
</gene>
<keyword evidence="2" id="KW-1185">Reference proteome</keyword>
<dbReference type="EMBL" id="CAKLPZ010000003">
    <property type="protein sequence ID" value="CAH1001877.1"/>
    <property type="molecule type" value="Genomic_DNA"/>
</dbReference>
<protein>
    <recommendedName>
        <fullName evidence="3">Acyl transferase</fullName>
    </recommendedName>
</protein>
<proteinExistence type="predicted"/>
<sequence>MMREQLAERIRSLRHPEHFDELALAVFRYQAAHCIIYAQYLDLLRVAPEEVLRLADIPCLPIQLFKSHTIRSGSWTPVRTFSSSGTTGSTTSRHALRDEQWYHEGARHTFERQYGPLRGRAVLALLPAYLERTGSSLVFMAQDFITRSAHPASGFFLDDLPALAARLRELQATGTPTLLLGVSFALLDLAEHFPQPLGDTNIMETGGMKGRRRELTRAELHTTLSQAFGVEHIHSEYGMTELLSQAYAPRDGRFLPAPTLRVRPREVTDPFATADFGRTAALNLIDLANLDTCSFIASDDLGRVYPDGSFEVLGRMDHSDIRGCNLLVGEQ</sequence>
<organism evidence="1 2">
    <name type="scientific">Neolewinella maritima</name>
    <dbReference type="NCBI Taxonomy" id="1383882"/>
    <lineage>
        <taxon>Bacteria</taxon>
        <taxon>Pseudomonadati</taxon>
        <taxon>Bacteroidota</taxon>
        <taxon>Saprospiria</taxon>
        <taxon>Saprospirales</taxon>
        <taxon>Lewinellaceae</taxon>
        <taxon>Neolewinella</taxon>
    </lineage>
</organism>
<reference evidence="1" key="1">
    <citation type="submission" date="2021-12" db="EMBL/GenBank/DDBJ databases">
        <authorList>
            <person name="Rodrigo-Torres L."/>
            <person name="Arahal R. D."/>
            <person name="Lucena T."/>
        </authorList>
    </citation>
    <scope>NUCLEOTIDE SEQUENCE</scope>
    <source>
        <strain evidence="1">CECT 8419</strain>
    </source>
</reference>